<dbReference type="AlphaFoldDB" id="W9H0H4"/>
<dbReference type="PANTHER" id="PTHR10110:SF86">
    <property type="entry name" value="SODIUM_HYDROGEN EXCHANGER 7"/>
    <property type="match status" value="1"/>
</dbReference>
<evidence type="ECO:0000256" key="1">
    <source>
        <dbReference type="ARBA" id="ARBA00004651"/>
    </source>
</evidence>
<accession>W9H0H4</accession>
<dbReference type="GO" id="GO:0051453">
    <property type="term" value="P:regulation of intracellular pH"/>
    <property type="evidence" value="ECO:0007669"/>
    <property type="project" value="TreeGrafter"/>
</dbReference>
<dbReference type="PANTHER" id="PTHR10110">
    <property type="entry name" value="SODIUM/HYDROGEN EXCHANGER"/>
    <property type="match status" value="1"/>
</dbReference>
<dbReference type="GO" id="GO:0098719">
    <property type="term" value="P:sodium ion import across plasma membrane"/>
    <property type="evidence" value="ECO:0007669"/>
    <property type="project" value="TreeGrafter"/>
</dbReference>
<protein>
    <submittedName>
        <fullName evidence="12">Sodium:proton antiporter</fullName>
    </submittedName>
</protein>
<feature type="transmembrane region" description="Helical" evidence="10">
    <location>
        <begin position="240"/>
        <end position="268"/>
    </location>
</feature>
<keyword evidence="5 10" id="KW-1133">Transmembrane helix</keyword>
<proteinExistence type="predicted"/>
<dbReference type="InterPro" id="IPR000595">
    <property type="entry name" value="cNMP-bd_dom"/>
</dbReference>
<dbReference type="RefSeq" id="WP_037454128.1">
    <property type="nucleotide sequence ID" value="NZ_AVFL01000011.1"/>
</dbReference>
<keyword evidence="7" id="KW-0406">Ion transport</keyword>
<dbReference type="STRING" id="1385369.N825_06140"/>
<dbReference type="CDD" id="cd00038">
    <property type="entry name" value="CAP_ED"/>
    <property type="match status" value="1"/>
</dbReference>
<feature type="transmembrane region" description="Helical" evidence="10">
    <location>
        <begin position="6"/>
        <end position="25"/>
    </location>
</feature>
<keyword evidence="2" id="KW-0813">Transport</keyword>
<dbReference type="InterPro" id="IPR006153">
    <property type="entry name" value="Cation/H_exchanger_TM"/>
</dbReference>
<feature type="transmembrane region" description="Helical" evidence="10">
    <location>
        <begin position="130"/>
        <end position="151"/>
    </location>
</feature>
<dbReference type="SMART" id="SM00100">
    <property type="entry name" value="cNMP"/>
    <property type="match status" value="1"/>
</dbReference>
<dbReference type="PROSITE" id="PS50042">
    <property type="entry name" value="CNMP_BINDING_3"/>
    <property type="match status" value="1"/>
</dbReference>
<evidence type="ECO:0000256" key="4">
    <source>
        <dbReference type="ARBA" id="ARBA00022692"/>
    </source>
</evidence>
<dbReference type="InterPro" id="IPR018422">
    <property type="entry name" value="Cation/H_exchanger_CPA1"/>
</dbReference>
<reference evidence="12 13" key="1">
    <citation type="submission" date="2013-08" db="EMBL/GenBank/DDBJ databases">
        <title>The genome sequence of Skermanella stibiiresistens.</title>
        <authorList>
            <person name="Zhu W."/>
            <person name="Wang G."/>
        </authorList>
    </citation>
    <scope>NUCLEOTIDE SEQUENCE [LARGE SCALE GENOMIC DNA]</scope>
    <source>
        <strain evidence="12 13">SB22</strain>
    </source>
</reference>
<keyword evidence="3" id="KW-1003">Cell membrane</keyword>
<dbReference type="GO" id="GO:0015385">
    <property type="term" value="F:sodium:proton antiporter activity"/>
    <property type="evidence" value="ECO:0007669"/>
    <property type="project" value="InterPro"/>
</dbReference>
<dbReference type="OrthoDB" id="9809206at2"/>
<keyword evidence="8 10" id="KW-0472">Membrane</keyword>
<keyword evidence="4 10" id="KW-0812">Transmembrane</keyword>
<feature type="transmembrane region" description="Helical" evidence="10">
    <location>
        <begin position="361"/>
        <end position="380"/>
    </location>
</feature>
<evidence type="ECO:0000256" key="7">
    <source>
        <dbReference type="ARBA" id="ARBA00023065"/>
    </source>
</evidence>
<gene>
    <name evidence="12" type="ORF">N825_06140</name>
</gene>
<evidence type="ECO:0000313" key="13">
    <source>
        <dbReference type="Proteomes" id="UP000019486"/>
    </source>
</evidence>
<feature type="transmembrane region" description="Helical" evidence="10">
    <location>
        <begin position="34"/>
        <end position="53"/>
    </location>
</feature>
<dbReference type="EMBL" id="AVFL01000011">
    <property type="protein sequence ID" value="EWY39660.1"/>
    <property type="molecule type" value="Genomic_DNA"/>
</dbReference>
<feature type="transmembrane region" description="Helical" evidence="10">
    <location>
        <begin position="392"/>
        <end position="416"/>
    </location>
</feature>
<feature type="transmembrane region" description="Helical" evidence="10">
    <location>
        <begin position="288"/>
        <end position="308"/>
    </location>
</feature>
<dbReference type="SUPFAM" id="SSF51206">
    <property type="entry name" value="cAMP-binding domain-like"/>
    <property type="match status" value="1"/>
</dbReference>
<dbReference type="Gene3D" id="2.60.120.10">
    <property type="entry name" value="Jelly Rolls"/>
    <property type="match status" value="1"/>
</dbReference>
<dbReference type="GO" id="GO:0015386">
    <property type="term" value="F:potassium:proton antiporter activity"/>
    <property type="evidence" value="ECO:0007669"/>
    <property type="project" value="TreeGrafter"/>
</dbReference>
<evidence type="ECO:0000313" key="12">
    <source>
        <dbReference type="EMBL" id="EWY39660.1"/>
    </source>
</evidence>
<keyword evidence="6" id="KW-0915">Sodium</keyword>
<organism evidence="12 13">
    <name type="scientific">Skermanella stibiiresistens SB22</name>
    <dbReference type="NCBI Taxonomy" id="1385369"/>
    <lineage>
        <taxon>Bacteria</taxon>
        <taxon>Pseudomonadati</taxon>
        <taxon>Pseudomonadota</taxon>
        <taxon>Alphaproteobacteria</taxon>
        <taxon>Rhodospirillales</taxon>
        <taxon>Azospirillaceae</taxon>
        <taxon>Skermanella</taxon>
    </lineage>
</organism>
<evidence type="ECO:0000256" key="3">
    <source>
        <dbReference type="ARBA" id="ARBA00022475"/>
    </source>
</evidence>
<dbReference type="Pfam" id="PF00027">
    <property type="entry name" value="cNMP_binding"/>
    <property type="match status" value="1"/>
</dbReference>
<dbReference type="Gene3D" id="6.10.140.1330">
    <property type="match status" value="1"/>
</dbReference>
<feature type="transmembrane region" description="Helical" evidence="10">
    <location>
        <begin position="320"/>
        <end position="341"/>
    </location>
</feature>
<evidence type="ECO:0000256" key="5">
    <source>
        <dbReference type="ARBA" id="ARBA00022989"/>
    </source>
</evidence>
<dbReference type="PATRIC" id="fig|1385369.3.peg.3435"/>
<dbReference type="GO" id="GO:0005886">
    <property type="term" value="C:plasma membrane"/>
    <property type="evidence" value="ECO:0007669"/>
    <property type="project" value="UniProtKB-SubCell"/>
</dbReference>
<name>W9H0H4_9PROT</name>
<evidence type="ECO:0000256" key="2">
    <source>
        <dbReference type="ARBA" id="ARBA00022448"/>
    </source>
</evidence>
<dbReference type="InterPro" id="IPR014710">
    <property type="entry name" value="RmlC-like_jellyroll"/>
</dbReference>
<dbReference type="InterPro" id="IPR018490">
    <property type="entry name" value="cNMP-bd_dom_sf"/>
</dbReference>
<evidence type="ECO:0000256" key="9">
    <source>
        <dbReference type="ARBA" id="ARBA00023201"/>
    </source>
</evidence>
<keyword evidence="9" id="KW-0739">Sodium transport</keyword>
<dbReference type="Proteomes" id="UP000019486">
    <property type="component" value="Unassembled WGS sequence"/>
</dbReference>
<comment type="caution">
    <text evidence="12">The sequence shown here is derived from an EMBL/GenBank/DDBJ whole genome shotgun (WGS) entry which is preliminary data.</text>
</comment>
<keyword evidence="13" id="KW-1185">Reference proteome</keyword>
<feature type="transmembrane region" description="Helical" evidence="10">
    <location>
        <begin position="171"/>
        <end position="189"/>
    </location>
</feature>
<evidence type="ECO:0000256" key="10">
    <source>
        <dbReference type="SAM" id="Phobius"/>
    </source>
</evidence>
<dbReference type="Pfam" id="PF00999">
    <property type="entry name" value="Na_H_Exchanger"/>
    <property type="match status" value="1"/>
</dbReference>
<feature type="domain" description="Cyclic nucleotide-binding" evidence="11">
    <location>
        <begin position="708"/>
        <end position="805"/>
    </location>
</feature>
<comment type="subcellular location">
    <subcellularLocation>
        <location evidence="1">Cell membrane</location>
        <topology evidence="1">Multi-pass membrane protein</topology>
    </subcellularLocation>
</comment>
<feature type="transmembrane region" description="Helical" evidence="10">
    <location>
        <begin position="104"/>
        <end position="124"/>
    </location>
</feature>
<evidence type="ECO:0000256" key="8">
    <source>
        <dbReference type="ARBA" id="ARBA00023136"/>
    </source>
</evidence>
<feature type="transmembrane region" description="Helical" evidence="10">
    <location>
        <begin position="73"/>
        <end position="92"/>
    </location>
</feature>
<evidence type="ECO:0000259" key="11">
    <source>
        <dbReference type="PROSITE" id="PS50042"/>
    </source>
</evidence>
<feature type="transmembrane region" description="Helical" evidence="10">
    <location>
        <begin position="209"/>
        <end position="228"/>
    </location>
</feature>
<sequence>MNDLIYFILVIGALLVVASVLQPLAERLRLPHSVLLAAVGVAIAVGSVTLLQTKEPRMISEAAAAIADMSFSSSTYILVFLPALLFQAALTIDVRRMMEDAAPILLLAVVAVFVATGVIGLAIWPLTGVPLVVCLLLGSIVATTDPAAVIAIFRDIGAPARLVRLVEGESLLNDAAAIAIFYVLLEMIVSGDDPDLLKGAWDLAVDLGGGTILGIVAARLAVSVIPLLRGSRTAEVTLTLALPYLIFVSGDHFLGVSGVVAVAVAGLVFGAGSRSRLSPSGWAYLDAVWEQVAFLAGSLVFILASLMVPKLLVNVSLHDGFLLLVLIAAALVARALVLFLLLPPLTLLKLSAKISNSYKLVLTWGGLRGAVTLALALSVTEARGIDGEEQRLVTVLATGFVLFTLFVNGTTLRLVIKLLGLNRLSPLNQALRSQVLALSLADVRDSIQQTAVEYEFPPTVSRAIQKPYEARIAEVTSAGSLEERISDRDRITLGLISLANRERQLVLEHHGLQTVPGDIIEALLRNAGEIYDGARTGGRIGYNRAARKILRLPRAFRFAYSLHRWTGVETPLARQVSKRFDKFLVRRLVLDELIRFNSRSLKPLLGERVSLLLGEVLSGRMEASSKALDALELQYPDYAEALSQRFLRKFALRQEMLRYESLFDDGLIGQELFEDLRRGVESRRRLADRRPKLDLKLDKVALIAQVPLFNGLEQKDMARLARILRSRLALPDQTFIRTGDRGNAMYFISSGAVEVVLQDRRIRLGRGDFFGEMALLDGGPRRADVVALTYCTLLELRSGDFKKFLKANPHISELIDQVAKQRSVKLVA</sequence>
<evidence type="ECO:0000256" key="6">
    <source>
        <dbReference type="ARBA" id="ARBA00023053"/>
    </source>
</evidence>